<feature type="compositionally biased region" description="Basic and acidic residues" evidence="1">
    <location>
        <begin position="604"/>
        <end position="618"/>
    </location>
</feature>
<protein>
    <submittedName>
        <fullName evidence="2">Uncharacterized protein</fullName>
    </submittedName>
</protein>
<dbReference type="GeneID" id="9799163"/>
<dbReference type="AlphaFoldDB" id="A0A6A5GMV9"/>
<feature type="compositionally biased region" description="Polar residues" evidence="1">
    <location>
        <begin position="114"/>
        <end position="128"/>
    </location>
</feature>
<evidence type="ECO:0000313" key="3">
    <source>
        <dbReference type="Proteomes" id="UP000483820"/>
    </source>
</evidence>
<feature type="region of interest" description="Disordered" evidence="1">
    <location>
        <begin position="215"/>
        <end position="269"/>
    </location>
</feature>
<sequence>MSRHPKSSTWKSFTPNLASRNNDTFSEVITERRYASVLLPANIYQLVKQHMDVIAENLLSRVTEELRENPGPKKRNTPNPETKWFWNYHQRIKPQNPQQIGLGQERGIGHRQSSRFATTDSPFEQSSDLPRRVPRRTIRRSDTKNSSNRSKTDNKLAPDQGEGGMPSTGAQVEENSEELNLLVKQLVPAVQRDQDSLLPRGASNNMSQLQDKDISTAPNEHQESKKMSTSPAGQVNEAGQTKPNSTTNGTSSESEDDSGDTNNQSEVETTRWLETITQLILPFDGKMINYGIFISQFDLFIDKVNEIKRTLLSRVFGARIHLASETLDQQYNPQAQRVALMEETKNLEFPSNDYKLLTSSANMFARYMEQLKTLGCDLDDEFIKHVFVCKLKGDLQLEVAKIIWKKKNLSFEELMEVTHERIQFFQYVESLQQAPNRSQQEVEQQLCTRCERRVQTDKEQDDVNEKTLTNKLIKEFQKSLTPDGEGRIHIGPSYTGRQGELVDSSVVAKQRLSSLLGRHLQEKEAREAYQSIIAHQMDFGVTEEVKLKTSTLGPGDDSLNKNTSCFESKELKPPTISSSTYSSNSTLQFPANTPSWPTSASSNQDRRQKVLDVNKDQEATTNGSTTTTGTGDESTNEEFVRQARHKSTEVVNQPSRLTAINIVCVLGPWSATGNTIGQSAHPQLAQANFPSFRTQCPSWTT</sequence>
<dbReference type="KEGG" id="crq:GCK72_012339"/>
<feature type="compositionally biased region" description="Basic and acidic residues" evidence="1">
    <location>
        <begin position="215"/>
        <end position="226"/>
    </location>
</feature>
<dbReference type="CTD" id="9799163"/>
<feature type="compositionally biased region" description="Polar residues" evidence="1">
    <location>
        <begin position="587"/>
        <end position="603"/>
    </location>
</feature>
<evidence type="ECO:0000256" key="1">
    <source>
        <dbReference type="SAM" id="MobiDB-lite"/>
    </source>
</evidence>
<dbReference type="EMBL" id="WUAV01000004">
    <property type="protein sequence ID" value="KAF1755886.1"/>
    <property type="molecule type" value="Genomic_DNA"/>
</dbReference>
<accession>A0A6A5GMV9</accession>
<evidence type="ECO:0000313" key="2">
    <source>
        <dbReference type="EMBL" id="KAF1755886.1"/>
    </source>
</evidence>
<feature type="region of interest" description="Disordered" evidence="1">
    <location>
        <begin position="550"/>
        <end position="649"/>
    </location>
</feature>
<proteinExistence type="predicted"/>
<feature type="region of interest" description="Disordered" evidence="1">
    <location>
        <begin position="99"/>
        <end position="176"/>
    </location>
</feature>
<organism evidence="2 3">
    <name type="scientific">Caenorhabditis remanei</name>
    <name type="common">Caenorhabditis vulgaris</name>
    <dbReference type="NCBI Taxonomy" id="31234"/>
    <lineage>
        <taxon>Eukaryota</taxon>
        <taxon>Metazoa</taxon>
        <taxon>Ecdysozoa</taxon>
        <taxon>Nematoda</taxon>
        <taxon>Chromadorea</taxon>
        <taxon>Rhabditida</taxon>
        <taxon>Rhabditina</taxon>
        <taxon>Rhabditomorpha</taxon>
        <taxon>Rhabditoidea</taxon>
        <taxon>Rhabditidae</taxon>
        <taxon>Peloderinae</taxon>
        <taxon>Caenorhabditis</taxon>
    </lineage>
</organism>
<dbReference type="Proteomes" id="UP000483820">
    <property type="component" value="Chromosome IV"/>
</dbReference>
<feature type="compositionally biased region" description="Low complexity" evidence="1">
    <location>
        <begin position="620"/>
        <end position="633"/>
    </location>
</feature>
<feature type="compositionally biased region" description="Low complexity" evidence="1">
    <location>
        <begin position="575"/>
        <end position="586"/>
    </location>
</feature>
<feature type="compositionally biased region" description="Polar residues" evidence="1">
    <location>
        <begin position="227"/>
        <end position="243"/>
    </location>
</feature>
<reference evidence="2 3" key="1">
    <citation type="submission" date="2019-12" db="EMBL/GenBank/DDBJ databases">
        <title>Chromosome-level assembly of the Caenorhabditis remanei genome.</title>
        <authorList>
            <person name="Teterina A.A."/>
            <person name="Willis J.H."/>
            <person name="Phillips P.C."/>
        </authorList>
    </citation>
    <scope>NUCLEOTIDE SEQUENCE [LARGE SCALE GENOMIC DNA]</scope>
    <source>
        <strain evidence="2 3">PX506</strain>
        <tissue evidence="2">Whole organism</tissue>
    </source>
</reference>
<gene>
    <name evidence="2" type="ORF">GCK72_012339</name>
</gene>
<comment type="caution">
    <text evidence="2">The sequence shown here is derived from an EMBL/GenBank/DDBJ whole genome shotgun (WGS) entry which is preliminary data.</text>
</comment>
<dbReference type="RefSeq" id="XP_053583801.1">
    <property type="nucleotide sequence ID" value="XM_053729029.1"/>
</dbReference>
<name>A0A6A5GMV9_CAERE</name>